<dbReference type="GO" id="GO:0005254">
    <property type="term" value="F:chloride channel activity"/>
    <property type="evidence" value="ECO:0007669"/>
    <property type="project" value="UniProtKB-KW"/>
</dbReference>
<feature type="transmembrane region" description="Helical" evidence="6">
    <location>
        <begin position="57"/>
        <end position="76"/>
    </location>
</feature>
<keyword evidence="6" id="KW-1003">Cell membrane</keyword>
<comment type="function">
    <text evidence="6">Forms chloride channels.</text>
</comment>
<proteinExistence type="inferred from homology"/>
<dbReference type="AlphaFoldDB" id="A0A158R4X1"/>
<sequence>MTITYNHTLATTRWTAIVRTIFRWNGSVWKAVYYELFIWCFLVFEEVVNVCDKYTDFVPLTFMLGYYVTLVVGRWWNAILNIGFIDNIALLVANYIRGDDERSMMYRCTIVRYMCLLQVMVYRTISVTVRKKFPTLQSLVDAGYVEEAELKTLNEDNLWLPLHWALGLVNEARDERIIQCDNAVQQIFRACADFRTSQITLWIYNWIPVPLLYTQVVYITVRLYFLLAVLGRQFTENDEYPIDTYVPFLTILQFIFYVGWLKVAESLLNPFGDDDDDFDAAWFLERNLRNAVAIVDDNYRKNPESAFNEFLANGLTNKAECSQIFVGKALATLPLFRGALSKYSGKSMTVHYHSDLASTNFLGPFFMILRWKGSLWKAVYQELILWLIAYAALSCTYAFWLTNAQKRSFERVVKLCNKYGELIPLTFMLGFYVTLVIERWWACMIRVAIIVANHVRGNSDQAKIYRSSLVRYVALIQLMVYRAISTPAKKRYPTLQSIVDAGYLKDYELKRFSENNFWICIQWALSLARKAREEAIILNDFALEDIYKACIDFRQNHIYLYLYSWIPIPLGYTQVVFVTVRLYFLVAAIGRQYIASDRKLWPRAFEILDEKNAVPPPLTKWRQRREATAKDPNRRSYSIHQALSALPTVKGK</sequence>
<evidence type="ECO:0000256" key="5">
    <source>
        <dbReference type="ARBA" id="ARBA00034769"/>
    </source>
</evidence>
<comment type="caution">
    <text evidence="6">Lacks conserved residue(s) required for the propagation of feature annotation.</text>
</comment>
<dbReference type="PANTHER" id="PTHR10736">
    <property type="entry name" value="BESTROPHIN"/>
    <property type="match status" value="1"/>
</dbReference>
<comment type="similarity">
    <text evidence="5 6">Belongs to the anion channel-forming bestrophin (TC 1.A.46) family. Calcium-sensitive chloride channel subfamily.</text>
</comment>
<keyword evidence="6" id="KW-0868">Chloride</keyword>
<keyword evidence="3 6" id="KW-1133">Transmembrane helix</keyword>
<feature type="transmembrane region" description="Helical" evidence="6">
    <location>
        <begin position="422"/>
        <end position="443"/>
    </location>
</feature>
<evidence type="ECO:0000256" key="1">
    <source>
        <dbReference type="ARBA" id="ARBA00004370"/>
    </source>
</evidence>
<evidence type="ECO:0000256" key="2">
    <source>
        <dbReference type="ARBA" id="ARBA00022692"/>
    </source>
</evidence>
<evidence type="ECO:0000313" key="8">
    <source>
        <dbReference type="WBParaSite" id="SMUV_0000475101-mRNA-1"/>
    </source>
</evidence>
<dbReference type="WBParaSite" id="SMUV_0000475101-mRNA-1">
    <property type="protein sequence ID" value="SMUV_0000475101-mRNA-1"/>
    <property type="gene ID" value="SMUV_0000475101"/>
</dbReference>
<dbReference type="InterPro" id="IPR021134">
    <property type="entry name" value="Bestrophin-like"/>
</dbReference>
<dbReference type="Proteomes" id="UP000046393">
    <property type="component" value="Unplaced"/>
</dbReference>
<comment type="subcellular location">
    <subcellularLocation>
        <location evidence="6">Cell membrane</location>
        <topology evidence="6">Multi-pass membrane protein</topology>
    </subcellularLocation>
    <subcellularLocation>
        <location evidence="1">Membrane</location>
    </subcellularLocation>
</comment>
<dbReference type="InterPro" id="IPR000615">
    <property type="entry name" value="Bestrophin"/>
</dbReference>
<evidence type="ECO:0000256" key="6">
    <source>
        <dbReference type="RuleBase" id="RU363126"/>
    </source>
</evidence>
<evidence type="ECO:0000256" key="4">
    <source>
        <dbReference type="ARBA" id="ARBA00023136"/>
    </source>
</evidence>
<name>A0A158R4X1_9BILA</name>
<dbReference type="GO" id="GO:0005886">
    <property type="term" value="C:plasma membrane"/>
    <property type="evidence" value="ECO:0007669"/>
    <property type="project" value="UniProtKB-SubCell"/>
</dbReference>
<organism evidence="7 8">
    <name type="scientific">Syphacia muris</name>
    <dbReference type="NCBI Taxonomy" id="451379"/>
    <lineage>
        <taxon>Eukaryota</taxon>
        <taxon>Metazoa</taxon>
        <taxon>Ecdysozoa</taxon>
        <taxon>Nematoda</taxon>
        <taxon>Chromadorea</taxon>
        <taxon>Rhabditida</taxon>
        <taxon>Spirurina</taxon>
        <taxon>Oxyuridomorpha</taxon>
        <taxon>Oxyuroidea</taxon>
        <taxon>Oxyuridae</taxon>
        <taxon>Syphacia</taxon>
    </lineage>
</organism>
<keyword evidence="7" id="KW-1185">Reference proteome</keyword>
<feature type="transmembrane region" description="Helical" evidence="6">
    <location>
        <begin position="242"/>
        <end position="260"/>
    </location>
</feature>
<dbReference type="Pfam" id="PF01062">
    <property type="entry name" value="Bestrophin"/>
    <property type="match status" value="3"/>
</dbReference>
<feature type="transmembrane region" description="Helical" evidence="6">
    <location>
        <begin position="383"/>
        <end position="402"/>
    </location>
</feature>
<keyword evidence="6" id="KW-0407">Ion channel</keyword>
<dbReference type="GO" id="GO:0034707">
    <property type="term" value="C:chloride channel complex"/>
    <property type="evidence" value="ECO:0007669"/>
    <property type="project" value="UniProtKB-KW"/>
</dbReference>
<accession>A0A158R4X1</accession>
<keyword evidence="4 6" id="KW-0472">Membrane</keyword>
<keyword evidence="6" id="KW-0813">Transport</keyword>
<feature type="transmembrane region" description="Helical" evidence="6">
    <location>
        <begin position="31"/>
        <end position="50"/>
    </location>
</feature>
<feature type="transmembrane region" description="Helical" evidence="6">
    <location>
        <begin position="211"/>
        <end position="230"/>
    </location>
</feature>
<dbReference type="PANTHER" id="PTHR10736:SF0">
    <property type="entry name" value="BESTROPHIN HOMOLOG"/>
    <property type="match status" value="1"/>
</dbReference>
<evidence type="ECO:0000256" key="3">
    <source>
        <dbReference type="ARBA" id="ARBA00022989"/>
    </source>
</evidence>
<keyword evidence="6" id="KW-0406">Ion transport</keyword>
<keyword evidence="6" id="KW-0869">Chloride channel</keyword>
<reference evidence="8" key="1">
    <citation type="submission" date="2016-04" db="UniProtKB">
        <authorList>
            <consortium name="WormBaseParasite"/>
        </authorList>
    </citation>
    <scope>IDENTIFICATION</scope>
</reference>
<evidence type="ECO:0000313" key="7">
    <source>
        <dbReference type="Proteomes" id="UP000046393"/>
    </source>
</evidence>
<protein>
    <recommendedName>
        <fullName evidence="6">Bestrophin homolog</fullName>
    </recommendedName>
</protein>
<keyword evidence="2 6" id="KW-0812">Transmembrane</keyword>